<dbReference type="EMBL" id="CP102332">
    <property type="protein sequence ID" value="UUS29568.1"/>
    <property type="molecule type" value="Genomic_DNA"/>
</dbReference>
<feature type="compositionally biased region" description="Pro residues" evidence="1">
    <location>
        <begin position="787"/>
        <end position="798"/>
    </location>
</feature>
<feature type="region of interest" description="Disordered" evidence="1">
    <location>
        <begin position="164"/>
        <end position="186"/>
    </location>
</feature>
<feature type="transmembrane region" description="Helical" evidence="2">
    <location>
        <begin position="139"/>
        <end position="160"/>
    </location>
</feature>
<feature type="region of interest" description="Disordered" evidence="1">
    <location>
        <begin position="478"/>
        <end position="525"/>
    </location>
</feature>
<feature type="transmembrane region" description="Helical" evidence="2">
    <location>
        <begin position="346"/>
        <end position="365"/>
    </location>
</feature>
<protein>
    <submittedName>
        <fullName evidence="3">Uncharacterized protein</fullName>
    </submittedName>
</protein>
<feature type="compositionally biased region" description="Gly residues" evidence="1">
    <location>
        <begin position="506"/>
        <end position="523"/>
    </location>
</feature>
<organism evidence="3 4">
    <name type="scientific">Streptomyces changanensis</name>
    <dbReference type="NCBI Taxonomy" id="2964669"/>
    <lineage>
        <taxon>Bacteria</taxon>
        <taxon>Bacillati</taxon>
        <taxon>Actinomycetota</taxon>
        <taxon>Actinomycetes</taxon>
        <taxon>Kitasatosporales</taxon>
        <taxon>Streptomycetaceae</taxon>
        <taxon>Streptomyces</taxon>
    </lineage>
</organism>
<keyword evidence="4" id="KW-1185">Reference proteome</keyword>
<keyword evidence="2" id="KW-1133">Transmembrane helix</keyword>
<accession>A0ABY5N0W8</accession>
<dbReference type="Proteomes" id="UP001060150">
    <property type="component" value="Chromosome"/>
</dbReference>
<evidence type="ECO:0000313" key="4">
    <source>
        <dbReference type="Proteomes" id="UP001060150"/>
    </source>
</evidence>
<dbReference type="RefSeq" id="WP_257375304.1">
    <property type="nucleotide sequence ID" value="NZ_CP102332.1"/>
</dbReference>
<proteinExistence type="predicted"/>
<feature type="transmembrane region" description="Helical" evidence="2">
    <location>
        <begin position="313"/>
        <end position="334"/>
    </location>
</feature>
<evidence type="ECO:0000256" key="1">
    <source>
        <dbReference type="SAM" id="MobiDB-lite"/>
    </source>
</evidence>
<feature type="transmembrane region" description="Helical" evidence="2">
    <location>
        <begin position="63"/>
        <end position="83"/>
    </location>
</feature>
<sequence length="798" mass="84482">MRQPAGRGRLVLLCVFLVVLGGPWSRDVLLEWSTDHVGLELLRRALFVPGWQPEPGSHPFLRAYAWLGGLTLIGLIAGILLLVPRLVGRAPAGGVRWAASAGTGVFLSVGSSTLAWLAVETVEPGLLLAFGQGGSFPVLFVDGLVFGVLLGLLIAVVGYGRAPKAPGAVRPAASRNRERSAAVSDLPDDRPVAVATGTSPGDVTRYLCAAAYTDPAFADRVVEDVLGDGLGAIAASPGVDLVPVARHSLTAGRLRRERDRRLTAAFGLVAVFAPLWLLFARLALGALGSASRTRRRAVRGRELPPTSATSWRLAGTAGALLVAGVLLGAALSAVPFPGPLAWLTGGYLWGVPALLAVVACCALVVRTVVDEELDVDARLRGALRRDTFDPERLPRPGHLEPWAAARIAAVADAQRGNVSCYSGHSPFVGYGRRDGEWTLSVPLLPADPGPGGERGPRTVGGFDAWDVVERLRHRLRGAAQEPGAPLRGVGSGDRATGRAAAERDGAGGWDGAGGRDGLGGRPGAEGRIEGLVVEDRVFVSGREVVRDGRLLPDPLRPPATRLPTEALRWIARRPDGVARHFLASHVPLWGGEIVPTHFLHVAVEGRTLHLRCERFVLGPVRRDLHVVDLLPAGAPTARRRRSLALRALRRSGGALWAAPRSCLSDALADRRRRVRRRHEARAAGDDPAYDRGARISVREAAQGPEYFHHFQLVDALRTLNALDRHALAAVRDFLDDHGVDTTDFRTQTQTILNHGVLQTGGVSVVGNQAVGTGAQATAKSTTARAGGPPPPSGPTATR</sequence>
<feature type="region of interest" description="Disordered" evidence="1">
    <location>
        <begin position="773"/>
        <end position="798"/>
    </location>
</feature>
<feature type="transmembrane region" description="Helical" evidence="2">
    <location>
        <begin position="262"/>
        <end position="284"/>
    </location>
</feature>
<feature type="transmembrane region" description="Helical" evidence="2">
    <location>
        <begin position="95"/>
        <end position="119"/>
    </location>
</feature>
<evidence type="ECO:0000256" key="2">
    <source>
        <dbReference type="SAM" id="Phobius"/>
    </source>
</evidence>
<reference evidence="3" key="1">
    <citation type="submission" date="2022-08" db="EMBL/GenBank/DDBJ databases">
        <title>Streptomyces changanensis sp. nov., an actinomycete isolated from soil.</title>
        <authorList>
            <person name="Wu H."/>
            <person name="Han L."/>
        </authorList>
    </citation>
    <scope>NUCLEOTIDE SEQUENCE</scope>
    <source>
        <strain evidence="3">HL-66</strain>
    </source>
</reference>
<keyword evidence="2" id="KW-0812">Transmembrane</keyword>
<keyword evidence="2" id="KW-0472">Membrane</keyword>
<evidence type="ECO:0000313" key="3">
    <source>
        <dbReference type="EMBL" id="UUS29568.1"/>
    </source>
</evidence>
<name>A0ABY5N0W8_9ACTN</name>
<gene>
    <name evidence="3" type="ORF">NRO40_01110</name>
</gene>